<sequence length="915" mass="102686">MPSTQHNPRYHAVASRLPRLPRELVHEVFNDLTIQKILEILCNHNSPYLDECTTSHFKIGKLIPVEALPELKEYFTLYLRLCALCKADPHPHIAGLEHDAAYFLKLIKDRKKPADFTLLTKVAVIKKLDVYVPFLPALSLFFDGANASQGIPSRVYWDTNSPEGLRKIFELIDAAEVKLWAQKAGQLSRFADLLERYPNYIRTCCEKDETVRDQKHRIAYLRRQQAKMPAREILRNQFIARVVFAQKQFYLVPFDRVLRGFLKVLQRYPPAKLADWKGPLDDEEGASSEKIKQKKPSNRPHHTYPEQLKLVLDGFSTYYARSPSEEGGELPARVINTKYSLPGLRAHGGAAQPEFFIFHDHPTPRAMKKWEGILPFPEKEFVWLEAFLSLCEYMSGMQEEWSTGRSVTDYWKTHVGGPLRNKHGLSGKELRPSRFELGAVHFGYSRPRSISGLDPTRRPSDKLALLARSTVTEHLRVRQSLATVLPYTLAGRSHRKMSVTAPPSPNNTFELEDPIGYIAHGIYTPLSLCFDLPIGTTQGKITDKLVQGAERLSASFPWLAGQVVAAPDSQSQSVARRPKIIPSERTIRIIVKDYSKRAPLPSMADLKEAHFPSRMLDGTLLTSLTGAPHCFGDPDKDPCPVFFIQANFIDGGLILTFAGEHSAMDGQGLGAVMQLFSKACCDEGFTDEELRYGNRYRLDVVPVLDQEAYKLGPELEPLLVEAVPVVRMEFTVPARKSSSWVYVHFPSSSLKKLKSMTSASLTGVPYITSNDAISAFIWKAVSRVRSERAQTPGATSTFARAVDVRPHLSIPPSYPGVLSSHTYSTLSFTDISSKPLGHLASILRQALNPEDVPYTMRSLVTYIGLDPSNMSRIRYGAKLDLSKDIFFSLWTKIPCYDLHFGLGLGHPEAVSPGSL</sequence>
<accession>A0A8H5C737</accession>
<dbReference type="AlphaFoldDB" id="A0A8H5C737"/>
<reference evidence="4 5" key="1">
    <citation type="journal article" date="2020" name="ISME J.">
        <title>Uncovering the hidden diversity of litter-decomposition mechanisms in mushroom-forming fungi.</title>
        <authorList>
            <person name="Floudas D."/>
            <person name="Bentzer J."/>
            <person name="Ahren D."/>
            <person name="Johansson T."/>
            <person name="Persson P."/>
            <person name="Tunlid A."/>
        </authorList>
    </citation>
    <scope>NUCLEOTIDE SEQUENCE [LARGE SCALE GENOMIC DNA]</scope>
    <source>
        <strain evidence="4 5">CBS 175.51</strain>
    </source>
</reference>
<keyword evidence="1" id="KW-0808">Transferase</keyword>
<evidence type="ECO:0000313" key="5">
    <source>
        <dbReference type="Proteomes" id="UP000541558"/>
    </source>
</evidence>
<organism evidence="4 5">
    <name type="scientific">Ephemerocybe angulata</name>
    <dbReference type="NCBI Taxonomy" id="980116"/>
    <lineage>
        <taxon>Eukaryota</taxon>
        <taxon>Fungi</taxon>
        <taxon>Dikarya</taxon>
        <taxon>Basidiomycota</taxon>
        <taxon>Agaricomycotina</taxon>
        <taxon>Agaricomycetes</taxon>
        <taxon>Agaricomycetidae</taxon>
        <taxon>Agaricales</taxon>
        <taxon>Agaricineae</taxon>
        <taxon>Psathyrellaceae</taxon>
        <taxon>Ephemerocybe</taxon>
    </lineage>
</organism>
<dbReference type="OrthoDB" id="3478523at2759"/>
<proteinExistence type="predicted"/>
<keyword evidence="5" id="KW-1185">Reference proteome</keyword>
<dbReference type="InterPro" id="IPR054710">
    <property type="entry name" value="Tri101-like_N"/>
</dbReference>
<feature type="compositionally biased region" description="Basic residues" evidence="2">
    <location>
        <begin position="292"/>
        <end position="302"/>
    </location>
</feature>
<dbReference type="Proteomes" id="UP000541558">
    <property type="component" value="Unassembled WGS sequence"/>
</dbReference>
<dbReference type="Gene3D" id="3.30.559.10">
    <property type="entry name" value="Chloramphenicol acetyltransferase-like domain"/>
    <property type="match status" value="2"/>
</dbReference>
<dbReference type="InterPro" id="IPR051283">
    <property type="entry name" value="Sec_Metabolite_Acyltrans"/>
</dbReference>
<evidence type="ECO:0000256" key="2">
    <source>
        <dbReference type="SAM" id="MobiDB-lite"/>
    </source>
</evidence>
<dbReference type="InterPro" id="IPR023213">
    <property type="entry name" value="CAT-like_dom_sf"/>
</dbReference>
<gene>
    <name evidence="4" type="ORF">D9611_006570</name>
</gene>
<feature type="region of interest" description="Disordered" evidence="2">
    <location>
        <begin position="276"/>
        <end position="303"/>
    </location>
</feature>
<evidence type="ECO:0000313" key="4">
    <source>
        <dbReference type="EMBL" id="KAF5336364.1"/>
    </source>
</evidence>
<dbReference type="EMBL" id="JAACJK010000058">
    <property type="protein sequence ID" value="KAF5336364.1"/>
    <property type="molecule type" value="Genomic_DNA"/>
</dbReference>
<protein>
    <recommendedName>
        <fullName evidence="3">Trichothecene 3-O-acetyltransferase-like N-terminal domain-containing protein</fullName>
    </recommendedName>
</protein>
<name>A0A8H5C737_9AGAR</name>
<dbReference type="PANTHER" id="PTHR31896">
    <property type="entry name" value="FAMILY REGULATORY PROTEIN, PUTATIVE (AFU_ORTHOLOGUE AFUA_3G14730)-RELATED"/>
    <property type="match status" value="1"/>
</dbReference>
<evidence type="ECO:0000259" key="3">
    <source>
        <dbReference type="Pfam" id="PF22664"/>
    </source>
</evidence>
<feature type="domain" description="Trichothecene 3-O-acetyltransferase-like N-terminal" evidence="3">
    <location>
        <begin position="522"/>
        <end position="680"/>
    </location>
</feature>
<dbReference type="GO" id="GO:0016740">
    <property type="term" value="F:transferase activity"/>
    <property type="evidence" value="ECO:0007669"/>
    <property type="project" value="UniProtKB-KW"/>
</dbReference>
<dbReference type="Pfam" id="PF22664">
    <property type="entry name" value="TRI-like_N"/>
    <property type="match status" value="1"/>
</dbReference>
<comment type="caution">
    <text evidence="4">The sequence shown here is derived from an EMBL/GenBank/DDBJ whole genome shotgun (WGS) entry which is preliminary data.</text>
</comment>
<dbReference type="PANTHER" id="PTHR31896:SF64">
    <property type="entry name" value="TRICHOTHECENE 3-O-ACETYLTRANSFERASE"/>
    <property type="match status" value="1"/>
</dbReference>
<evidence type="ECO:0000256" key="1">
    <source>
        <dbReference type="ARBA" id="ARBA00022679"/>
    </source>
</evidence>